<evidence type="ECO:0000256" key="1">
    <source>
        <dbReference type="SAM" id="MobiDB-lite"/>
    </source>
</evidence>
<gene>
    <name evidence="2" type="ORF">AMON00008_LOCUS36630</name>
</gene>
<feature type="compositionally biased region" description="Polar residues" evidence="1">
    <location>
        <begin position="128"/>
        <end position="138"/>
    </location>
</feature>
<dbReference type="AlphaFoldDB" id="A0A7S4VA49"/>
<name>A0A7S4VA49_9DINO</name>
<evidence type="ECO:0000313" key="2">
    <source>
        <dbReference type="EMBL" id="CAE4616958.1"/>
    </source>
</evidence>
<dbReference type="EMBL" id="HBNR01052244">
    <property type="protein sequence ID" value="CAE4616958.1"/>
    <property type="molecule type" value="Transcribed_RNA"/>
</dbReference>
<reference evidence="2" key="1">
    <citation type="submission" date="2021-01" db="EMBL/GenBank/DDBJ databases">
        <authorList>
            <person name="Corre E."/>
            <person name="Pelletier E."/>
            <person name="Niang G."/>
            <person name="Scheremetjew M."/>
            <person name="Finn R."/>
            <person name="Kale V."/>
            <person name="Holt S."/>
            <person name="Cochrane G."/>
            <person name="Meng A."/>
            <person name="Brown T."/>
            <person name="Cohen L."/>
        </authorList>
    </citation>
    <scope>NUCLEOTIDE SEQUENCE</scope>
    <source>
        <strain evidence="2">CCMP3105</strain>
    </source>
</reference>
<feature type="region of interest" description="Disordered" evidence="1">
    <location>
        <begin position="32"/>
        <end position="56"/>
    </location>
</feature>
<feature type="region of interest" description="Disordered" evidence="1">
    <location>
        <begin position="82"/>
        <end position="151"/>
    </location>
</feature>
<proteinExistence type="predicted"/>
<organism evidence="2">
    <name type="scientific">Alexandrium monilatum</name>
    <dbReference type="NCBI Taxonomy" id="311494"/>
    <lineage>
        <taxon>Eukaryota</taxon>
        <taxon>Sar</taxon>
        <taxon>Alveolata</taxon>
        <taxon>Dinophyceae</taxon>
        <taxon>Gonyaulacales</taxon>
        <taxon>Pyrocystaceae</taxon>
        <taxon>Alexandrium</taxon>
    </lineage>
</organism>
<feature type="compositionally biased region" description="Polar residues" evidence="1">
    <location>
        <begin position="47"/>
        <end position="56"/>
    </location>
</feature>
<sequence length="151" mass="16286">MADMITTQMKRNPVIKQRYWEEVCCREDRQHIFHPSQTARPRERGTPLSTAQSSYQGGQGLVCNVTVDFGLNSFLQQRSSSLSTAARSSIQAPATPRAGAGASCSQRVASARGRTPTPWGTPQKERQGSGTLAATLRSTLAPESRALPAGL</sequence>
<accession>A0A7S4VA49</accession>
<protein>
    <submittedName>
        <fullName evidence="2">Uncharacterized protein</fullName>
    </submittedName>
</protein>